<dbReference type="PROSITE" id="PS51782">
    <property type="entry name" value="LYSM"/>
    <property type="match status" value="3"/>
</dbReference>
<feature type="domain" description="LysM" evidence="6">
    <location>
        <begin position="224"/>
        <end position="270"/>
    </location>
</feature>
<feature type="region of interest" description="Disordered" evidence="4">
    <location>
        <begin position="99"/>
        <end position="130"/>
    </location>
</feature>
<dbReference type="SUPFAM" id="SSF54106">
    <property type="entry name" value="LysM domain"/>
    <property type="match status" value="3"/>
</dbReference>
<feature type="signal peptide" evidence="5">
    <location>
        <begin position="1"/>
        <end position="21"/>
    </location>
</feature>
<dbReference type="EMBL" id="HG992979">
    <property type="protein sequence ID" value="CAE7022339.1"/>
    <property type="molecule type" value="Genomic_DNA"/>
</dbReference>
<dbReference type="InterPro" id="IPR018392">
    <property type="entry name" value="LysM"/>
</dbReference>
<feature type="chain" id="PRO_5044295220" evidence="5">
    <location>
        <begin position="22"/>
        <end position="451"/>
    </location>
</feature>
<dbReference type="PANTHER" id="PTHR34997:SF2">
    <property type="entry name" value="LYSM DOMAIN-CONTAINING PROTEIN-RELATED"/>
    <property type="match status" value="1"/>
</dbReference>
<dbReference type="InterPro" id="IPR052210">
    <property type="entry name" value="LysM1-like"/>
</dbReference>
<keyword evidence="3" id="KW-0843">Virulence</keyword>
<proteinExistence type="predicted"/>
<protein>
    <submittedName>
        <fullName evidence="7">LysM domain containing protein</fullName>
    </submittedName>
</protein>
<organism evidence="7 8">
    <name type="scientific">Pyrenophora teres f. teres</name>
    <dbReference type="NCBI Taxonomy" id="97479"/>
    <lineage>
        <taxon>Eukaryota</taxon>
        <taxon>Fungi</taxon>
        <taxon>Dikarya</taxon>
        <taxon>Ascomycota</taxon>
        <taxon>Pezizomycotina</taxon>
        <taxon>Dothideomycetes</taxon>
        <taxon>Pleosporomycetidae</taxon>
        <taxon>Pleosporales</taxon>
        <taxon>Pleosporineae</taxon>
        <taxon>Pleosporaceae</taxon>
        <taxon>Pyrenophora</taxon>
    </lineage>
</organism>
<evidence type="ECO:0000256" key="2">
    <source>
        <dbReference type="ARBA" id="ARBA00022729"/>
    </source>
</evidence>
<evidence type="ECO:0000256" key="5">
    <source>
        <dbReference type="SAM" id="SignalP"/>
    </source>
</evidence>
<dbReference type="GO" id="GO:0008061">
    <property type="term" value="F:chitin binding"/>
    <property type="evidence" value="ECO:0007669"/>
    <property type="project" value="UniProtKB-KW"/>
</dbReference>
<feature type="compositionally biased region" description="Low complexity" evidence="4">
    <location>
        <begin position="188"/>
        <end position="205"/>
    </location>
</feature>
<dbReference type="Gene3D" id="3.10.350.10">
    <property type="entry name" value="LysM domain"/>
    <property type="match status" value="5"/>
</dbReference>
<dbReference type="InterPro" id="IPR036779">
    <property type="entry name" value="LysM_dom_sf"/>
</dbReference>
<dbReference type="SMART" id="SM00257">
    <property type="entry name" value="LysM"/>
    <property type="match status" value="3"/>
</dbReference>
<evidence type="ECO:0000256" key="1">
    <source>
        <dbReference type="ARBA" id="ARBA00022669"/>
    </source>
</evidence>
<name>A0A6S6VX57_9PLEO</name>
<dbReference type="PANTHER" id="PTHR34997">
    <property type="entry name" value="AM15"/>
    <property type="match status" value="1"/>
</dbReference>
<reference evidence="7" key="1">
    <citation type="submission" date="2021-02" db="EMBL/GenBank/DDBJ databases">
        <authorList>
            <person name="Syme A R."/>
            <person name="Syme A R."/>
            <person name="Moolhuijzen P."/>
        </authorList>
    </citation>
    <scope>NUCLEOTIDE SEQUENCE</scope>
    <source>
        <strain evidence="7">W1-1</strain>
    </source>
</reference>
<feature type="domain" description="LysM" evidence="6">
    <location>
        <begin position="312"/>
        <end position="358"/>
    </location>
</feature>
<feature type="domain" description="LysM" evidence="6">
    <location>
        <begin position="402"/>
        <end position="448"/>
    </location>
</feature>
<keyword evidence="2 5" id="KW-0732">Signal</keyword>
<keyword evidence="1" id="KW-0147">Chitin-binding</keyword>
<evidence type="ECO:0000256" key="3">
    <source>
        <dbReference type="ARBA" id="ARBA00023026"/>
    </source>
</evidence>
<evidence type="ECO:0000256" key="4">
    <source>
        <dbReference type="SAM" id="MobiDB-lite"/>
    </source>
</evidence>
<dbReference type="Proteomes" id="UP000472372">
    <property type="component" value="Chromosome 3"/>
</dbReference>
<evidence type="ECO:0000313" key="8">
    <source>
        <dbReference type="Proteomes" id="UP000472372"/>
    </source>
</evidence>
<dbReference type="AlphaFoldDB" id="A0A6S6VX57"/>
<gene>
    <name evidence="7" type="ORF">PTTW11_03414</name>
</gene>
<accession>A0A6S6VX57</accession>
<feature type="compositionally biased region" description="Low complexity" evidence="4">
    <location>
        <begin position="100"/>
        <end position="115"/>
    </location>
</feature>
<sequence>MLANTLLFATFAPTLFSSSLASSSKRDEKPLLPYDPNTTEHCTWWFENDGSVACTDMPATWAINLADFRRWNPSVTAECGNFETGKSYCVEAFNEPEPAPTSSSVVSSSSTPTPTGSGGAPGPTQPGTIENCNRWDFVNEGEDCSTFINKYPGLTLSDLKKWNSGIGDQCQTLWGSVYVCTSVPGWTPTTPSSSTKASSTVPTPTNGIQTPTPIQPGMVNNCDAFYFVKDGDYCSTIAQKNSISLSQLYAWNPKVGTNCGGLWLDVYVCVSIIGHTPTTTTAPPSTTVQPTPTNGIATPTPIQTGMVNNCDAFHFVKDGDQCANIVQRFGISLSQFYKWNPAVGSSCSSLWLDTYVCVSIVGVNPVASATMKTSVIPTTTKAGNGVATPTPIQTGMTGSCKSFRYVRNGDNCASIAQAAGISLGNFYRWNTGVGSSCQSLWLNTYVCVAVL</sequence>
<evidence type="ECO:0000259" key="6">
    <source>
        <dbReference type="PROSITE" id="PS51782"/>
    </source>
</evidence>
<dbReference type="CDD" id="cd00118">
    <property type="entry name" value="LysM"/>
    <property type="match status" value="2"/>
</dbReference>
<dbReference type="Pfam" id="PF01476">
    <property type="entry name" value="LysM"/>
    <property type="match status" value="3"/>
</dbReference>
<feature type="region of interest" description="Disordered" evidence="4">
    <location>
        <begin position="188"/>
        <end position="213"/>
    </location>
</feature>
<evidence type="ECO:0000313" key="7">
    <source>
        <dbReference type="EMBL" id="CAE7022339.1"/>
    </source>
</evidence>